<dbReference type="SUPFAM" id="SSF81901">
    <property type="entry name" value="HCP-like"/>
    <property type="match status" value="1"/>
</dbReference>
<dbReference type="Proteomes" id="UP000438914">
    <property type="component" value="Unassembled WGS sequence"/>
</dbReference>
<dbReference type="InterPro" id="IPR011990">
    <property type="entry name" value="TPR-like_helical_dom_sf"/>
</dbReference>
<dbReference type="InterPro" id="IPR006597">
    <property type="entry name" value="Sel1-like"/>
</dbReference>
<sequence>MALYWYRKAADQGLVNAQTELGDYYYGQDGVFQSIEKLKQAVTWYKKAAEQGNDYAQYSLAYCYYNGKGVDTNYPEAVKWYRKAAAQGYDAALYELGQCYYEGNGVAKNYQEAVKLFRQAIDKGNEDAQLALAECYLYGRGVKKNLDKAIGLYQPLADKGNGSAKEGLRNVEAARRAPAIDRAQNQYYNTIVRKYGAKAANAMLNGRPYVGMPEGVIRDFVFVDGDGIAFNAYGFSRLVQGYKLYLPTTRLAIYIAAGNIKAPRWIYCQRGRVSAIKW</sequence>
<gene>
    <name evidence="1" type="ORF">FYJ73_06580</name>
</gene>
<dbReference type="SMART" id="SM00671">
    <property type="entry name" value="SEL1"/>
    <property type="match status" value="4"/>
</dbReference>
<evidence type="ECO:0000313" key="2">
    <source>
        <dbReference type="Proteomes" id="UP000438914"/>
    </source>
</evidence>
<proteinExistence type="predicted"/>
<reference evidence="1 2" key="1">
    <citation type="submission" date="2019-08" db="EMBL/GenBank/DDBJ databases">
        <title>In-depth cultivation of the pig gut microbiome towards novel bacterial diversity and tailored functional studies.</title>
        <authorList>
            <person name="Wylensek D."/>
            <person name="Hitch T.C.A."/>
            <person name="Clavel T."/>
        </authorList>
    </citation>
    <scope>NUCLEOTIDE SEQUENCE [LARGE SCALE GENOMIC DNA]</scope>
    <source>
        <strain evidence="1 2">LKV-178-WT-2A</strain>
    </source>
</reference>
<keyword evidence="2" id="KW-1185">Reference proteome</keyword>
<evidence type="ECO:0000313" key="1">
    <source>
        <dbReference type="EMBL" id="MST84335.1"/>
    </source>
</evidence>
<comment type="caution">
    <text evidence="1">The sequence shown here is derived from an EMBL/GenBank/DDBJ whole genome shotgun (WGS) entry which is preliminary data.</text>
</comment>
<dbReference type="Pfam" id="PF08238">
    <property type="entry name" value="Sel1"/>
    <property type="match status" value="5"/>
</dbReference>
<dbReference type="PANTHER" id="PTHR43628">
    <property type="entry name" value="ACTIVATOR OF C KINASE PROTEIN 1-RELATED"/>
    <property type="match status" value="1"/>
</dbReference>
<dbReference type="PANTHER" id="PTHR43628:SF1">
    <property type="entry name" value="CHITIN SYNTHASE REGULATORY FACTOR 2-RELATED"/>
    <property type="match status" value="1"/>
</dbReference>
<dbReference type="AlphaFoldDB" id="A0A7K0KFV7"/>
<organism evidence="1 2">
    <name type="scientific">Hallella mizrahii</name>
    <dbReference type="NCBI Taxonomy" id="2606637"/>
    <lineage>
        <taxon>Bacteria</taxon>
        <taxon>Pseudomonadati</taxon>
        <taxon>Bacteroidota</taxon>
        <taxon>Bacteroidia</taxon>
        <taxon>Bacteroidales</taxon>
        <taxon>Prevotellaceae</taxon>
        <taxon>Hallella</taxon>
    </lineage>
</organism>
<dbReference type="InterPro" id="IPR052945">
    <property type="entry name" value="Mitotic_Regulator"/>
</dbReference>
<protein>
    <submittedName>
        <fullName evidence="1">Sel1 repeat family protein</fullName>
    </submittedName>
</protein>
<dbReference type="EMBL" id="VUNG01000013">
    <property type="protein sequence ID" value="MST84335.1"/>
    <property type="molecule type" value="Genomic_DNA"/>
</dbReference>
<name>A0A7K0KFV7_9BACT</name>
<accession>A0A7K0KFV7</accession>
<dbReference type="Gene3D" id="1.25.40.10">
    <property type="entry name" value="Tetratricopeptide repeat domain"/>
    <property type="match status" value="2"/>
</dbReference>